<gene>
    <name evidence="1" type="ORF">L6452_20841</name>
</gene>
<protein>
    <submittedName>
        <fullName evidence="1">Uncharacterized protein</fullName>
    </submittedName>
</protein>
<sequence length="1271" mass="143494">MMMHTTCLNSSLSLSCRSSQFDLPTCFLDARFQANPLLVSSSFTSSCCCCCCCCCANNNNNSIYNSSPRIYPSFLRNGLRQSTLIQFSPSKRLIFHGRRRQSCSSNSGFSSLTDSDRNYYHEKLQSLRKGRYKCWALEDKRKEEFFSDEIDDDHVDDVEILLDLLTEEVGLGNLGVRERKRIEKKDPRFAGGKTKVVGLVKRDSKCDNKVVQVRSRKEEDRRVSNERREEESGTSIKGVNRERRKEGSSCSSYYSVSSTGEFESENDVEVKNDGCFVRGESSNEYKDDRKRENYISHDEENVKESEILKKNTAEKYYGNQEWRKKSEKKLNIESSQQQSHLSVTTERNSQQHSESVTNPSQSRMKYTRLMEKQYSDTENKLNTSLIGEHRRETAENASRQDEYRRQSNVISQSSGIHEIDMRESSSSSLDARMKNREENLTEVSGRIEDRREEKLQRKDSGVKSQQISDTHITNTKNTEVSSQQSDIRRFEEKIEARMKNWEENSTEVRGQVEDRREEKLERMDQLTTLKDSRARSQQISDIRITNTKNTRVSSQQSDIRREKQELYLETSEARMKNWEENSTQVSGRVEDRREEELERMDQLTTLKDSRVKSQQISDTHITNTKNTRVSSQQSDIRKEKQELHFDTSSSAEKVATTGRRTTKASSFHVGMPKEASSSYKALKLNPEPNLQETGAHGAGKSGSEILKPTHEHSSQRFETVTDELQEQPPEGSRVQQSEILGGDSLMEPSRFISHEDAISSADQQQKSSTHFVGEFVKKAKHELSSSQVQQVKKTHEDELVYEDAEQHELKTPGEDGSGNSDRKDGGRGPSDEMWHETGASIQQPSETDAPDNTSSSGNGEPVKKGGSRSLWNVIGDVVRLRWASPRSETHTSKSGGGKALSNQSTGSEAWFSGHEPEESNDDNVKMGSAKGRSQSKKEVSHPSSSKDSPLLLSSSSSNANQGSSPKNMSPSVIRMRRSPVVKRTSGIDEPDASGSGKMVKTEQPVTKMTEMPPAADASGSGKMVIVDRSKDEEVKRRKLARIDQVSKDRFDEWEEAYTVETEQRKNDELFMREALLEAKKAADFWEVPVGAVLVQDGKIIARGYNLVEELRDSTAHAEMICIREASNNLRSWRLSGTTLYVTLEPCAMCAGAILQARIDTVVWGAPNKLLGADGSWIKLFPDGDGGSGSDKPAAPVHPFHPNMTVRRGVLSSECADVMQQFFQLRRKKKEKKTEAEPATPPPPASCLPITHHHHSKLFSKMHDAFNIMFCL</sequence>
<name>A0ACB9BGY2_ARCLA</name>
<reference evidence="1 2" key="2">
    <citation type="journal article" date="2022" name="Mol. Ecol. Resour.">
        <title>The genomes of chicory, endive, great burdock and yacon provide insights into Asteraceae paleo-polyploidization history and plant inulin production.</title>
        <authorList>
            <person name="Fan W."/>
            <person name="Wang S."/>
            <person name="Wang H."/>
            <person name="Wang A."/>
            <person name="Jiang F."/>
            <person name="Liu H."/>
            <person name="Zhao H."/>
            <person name="Xu D."/>
            <person name="Zhang Y."/>
        </authorList>
    </citation>
    <scope>NUCLEOTIDE SEQUENCE [LARGE SCALE GENOMIC DNA]</scope>
    <source>
        <strain evidence="2">cv. Niubang</strain>
    </source>
</reference>
<evidence type="ECO:0000313" key="2">
    <source>
        <dbReference type="Proteomes" id="UP001055879"/>
    </source>
</evidence>
<keyword evidence="2" id="KW-1185">Reference proteome</keyword>
<dbReference type="Proteomes" id="UP001055879">
    <property type="component" value="Linkage Group LG06"/>
</dbReference>
<accession>A0ACB9BGY2</accession>
<reference evidence="2" key="1">
    <citation type="journal article" date="2022" name="Mol. Ecol. Resour.">
        <title>The genomes of chicory, endive, great burdock and yacon provide insights into Asteraceae palaeo-polyploidization history and plant inulin production.</title>
        <authorList>
            <person name="Fan W."/>
            <person name="Wang S."/>
            <person name="Wang H."/>
            <person name="Wang A."/>
            <person name="Jiang F."/>
            <person name="Liu H."/>
            <person name="Zhao H."/>
            <person name="Xu D."/>
            <person name="Zhang Y."/>
        </authorList>
    </citation>
    <scope>NUCLEOTIDE SEQUENCE [LARGE SCALE GENOMIC DNA]</scope>
    <source>
        <strain evidence="2">cv. Niubang</strain>
    </source>
</reference>
<dbReference type="EMBL" id="CM042052">
    <property type="protein sequence ID" value="KAI3719935.1"/>
    <property type="molecule type" value="Genomic_DNA"/>
</dbReference>
<comment type="caution">
    <text evidence="1">The sequence shown here is derived from an EMBL/GenBank/DDBJ whole genome shotgun (WGS) entry which is preliminary data.</text>
</comment>
<evidence type="ECO:0000313" key="1">
    <source>
        <dbReference type="EMBL" id="KAI3719935.1"/>
    </source>
</evidence>
<organism evidence="1 2">
    <name type="scientific">Arctium lappa</name>
    <name type="common">Greater burdock</name>
    <name type="synonym">Lappa major</name>
    <dbReference type="NCBI Taxonomy" id="4217"/>
    <lineage>
        <taxon>Eukaryota</taxon>
        <taxon>Viridiplantae</taxon>
        <taxon>Streptophyta</taxon>
        <taxon>Embryophyta</taxon>
        <taxon>Tracheophyta</taxon>
        <taxon>Spermatophyta</taxon>
        <taxon>Magnoliopsida</taxon>
        <taxon>eudicotyledons</taxon>
        <taxon>Gunneridae</taxon>
        <taxon>Pentapetalae</taxon>
        <taxon>asterids</taxon>
        <taxon>campanulids</taxon>
        <taxon>Asterales</taxon>
        <taxon>Asteraceae</taxon>
        <taxon>Carduoideae</taxon>
        <taxon>Cardueae</taxon>
        <taxon>Arctiinae</taxon>
        <taxon>Arctium</taxon>
    </lineage>
</organism>
<proteinExistence type="predicted"/>